<dbReference type="PROSITE" id="PS00018">
    <property type="entry name" value="EF_HAND_1"/>
    <property type="match status" value="1"/>
</dbReference>
<proteinExistence type="predicted"/>
<protein>
    <recommendedName>
        <fullName evidence="3">Ig-like domain-containing protein</fullName>
    </recommendedName>
</protein>
<dbReference type="EMBL" id="UFSO01000003">
    <property type="protein sequence ID" value="SSY80273.1"/>
    <property type="molecule type" value="Genomic_DNA"/>
</dbReference>
<gene>
    <name evidence="1" type="ORF">NCTC10283_01827</name>
</gene>
<dbReference type="InterPro" id="IPR013783">
    <property type="entry name" value="Ig-like_fold"/>
</dbReference>
<sequence>MSQYVLNITQNNHTKTVHLVSNQQTVKVVAEAGARYQILNDKGVLVLQPKVQEMGADLWVFLDGAKDSVPDIIIQGYGDFSPIINEMSLQQMEATLALTNTPSAMPLMPTNVASVPESVALTASEVSTAPAALAEPVSSAATTAATETATTTATTASSTAAGATSSFSAKRLLGGVLVLALMGGGAAAAVNAARDDDDEPAVPNPAAPEVTLNAVAGDNVINQNEATGTFPISGSVNGARDGDVVRVLVDGVEIAATTVLNDTFSVDVSGSLLANAATKTLTVEVVATNEQGGSTTSSVAANYELAVMDEPSLVVNTVAGDNIVNMAEAAQDVVVSGVVSGARDGDTVTIKLDNQAVATATVVNGAFSVNIAGSLLANANTKTITAEVLATDTFGNSVLASVEQGYAYQTLAKPVISNVNIAGDNILDKTETAANVAVSGSVSGAKDGDTVEIILDNQVVATTQIAKDGFTAQLAGSLLAKAANQSITVQVATSDAVGNEQSASVSQTYTVPTLDKPTISNLKIAGDNLLSMTEAAAEVAISGSVSGANNGDTVNIIIDNQTVTTAMVANGVFSVNVSGSLLANANTKTVIAEVLVQDKYGNQEVGKAEQSYTAPTLAAPTINQITISGDNHINEMEATQEVAITGKVQGARPDDVVEVWVDGKMVATTKVVNDGFSVNVAGSVLANAANPSVMIGVLATDNYGNSVRGEQIQVFELNQLNEPKIELNPLTANQDNLINKTELAANIALSGSLQNVADGTMIEIKLDDKVLTTATAAAGTFTVEVVGSLLKDGKTVLATVVVRDDFGNEKSASSSQTYTVQTEAVAPKVVIDVIAENDVLNAAEAAVDVAISGSVEGAKTGDVVELLLDGKVVATTTVANGGGFTQFVSGKVLAAATTSELTVRVSGKDAAGNDFVGEGKRDYDVQTQLPEPKITLDVIAGDNVLNGAEAAADVRISGTLENVKDGDTVEIWLDNQKVTETQAANNAFSVNIAGSLLAGAQDTTLMAKVSTQDAHGNSATAMDTESYAHQPRAAMPEVSLDKITFDNVINAQEAAGNITITGKTSLATGKEVELLLDGKVVGKVAVAGGRFSTELAGSLFVNASDKTLTVQATNTDSAGNTATATAKRTFSVHNELSNVTITLDKVTNDETINGAEAQSPITISGSTTGARIGDTVELLLDGNKVADAVVGADGKFGAVVQGSVLINATTRTLTAKLAATDDFGNAQNAETTKDYKVELSAETPVISLNYLTEDNIINATEAVADVTVSGKVQNVQDADVIELLLDGKVITTTTSTQGVFSVNIAGSLLEKAAESELVARVSTTSAAGNTASRTATNDYEVDTTAPQPTIVLTAISDGTLNAAESAAQVLLTGTVDGARVGDVVKLTLENGDVLGETKVLDGGEFNLSVAGSLFAAQQGSRTITAEVFATDVAGNTGNATTTQKLLVDTIAPDDTTAQLDKITGDDILNMTDDVNQIITVSGSTSVERAGNQVHFTVGKETFSTTVGTDGAFSVGIAGSLLTQNTQIVYKIDAVDTAGNAATVSFTHDYQVVSLAAPSVKNLLLANDNRLNETEAKGNVSLSGEVVGARNDDKVNIVVDGKTIANAVVQDGTFTVNNLSGELLANAANPVITVEVIATDTANNRVTGSGDVAYTLSTLMPPVLSDLNLADDKVLNSTEAAGKVWLSGKVSGARENDVLTISLNGKEIATGKVLGNAFSVELDGATLAAANSKELQVSVLATDDSGNAKAGNATIAYDVKTLSAPEITFTVANDDKLTNKEATETVQVSGTAVGAKVDDVVRVLLGGVEIGTGKVVSGSQFTIDVSGKTLADATDKTLTVSVLATDTYGNSTLGEKNQSYEMASLTTPNVEITAIAGTDFVLSAAEAAAQVAVSGTVLPAYDGNAVRVLLGDKEIGTGTVAKNAFTVEVSSADLIGANAKQITVEVLVKDEHGNEEQGRATHAYSLDTLAAPIVNLSDVSGDKVLNAKEVLADVAISGTVSGARDGDTVNIIVDDKTVTTTTVAAGVFSVNVSGSLLQNAATKAVTAQVLATDVLGNQTAGTAVAEYRLENLAAPIVNELHIADDNILNGTEQAAAAVAISGKVSGANDGAVVTLLLDGATLTTTTVAAGAFSVNVAGSALAAAQSREITATVLATDNYGNEATGSLKQAYELKDLAAPVISEIQIAEDGFLNQTEQQAEAVQVVGKVSGAQENDVVRVLLAGVEIGTGKVVANAFAVSVSGSQLAAASDKTLTVEVLATDTAQNTTTGSATAAYELKNLAAPSITLAEIAGNDVLSPAEAAANVAIAGTVSGAKDGDTVNIIVDGKTVTTTQVVAGKFTVDVSGSLLKDAVAKTVTVEVLASDEFGNTTAGTSEKTYTVSNLLAPEITLNAIAGDAILDVTEAAGNVAISGSVAARDGDTVNIIVDGKTATTTTVSSGTFTVDVSGSLLKDAVEKSVNVEVITTDGEGSSVTATQVGSYQLAKLAAPTVTIVSIAGDEKVLNKAESTEMVAISGTVMGAREADKVRVLLDGKEIGTGEVSATNTFSVSVAGSLLAKDGVATSGEITVEVTATDVFNQTEVGTITAEYQIKTKVSEPTIELDDISGDGYLNMNDLNQGMIQITGRVDNASANAKVTLKLGETVLGENIAVVNGRFSVGNISTFSLTNGTEKTITATVEMTDDAGNAASATTSKSYQVVDNINAPTVEVDTIATDGYLNAAEAAATEIVITGTVTTQPIAGMTTTEKVNLTIGEYKATVDVVNGKFSHAVTGAVLQAASTVKAVAITTDLAGNTAESAVVNKDYVVDLLADKPIITLNPIAGNDVLSIAEAAAERINIIGSASNTQDGDKVVVTIGNKTYDTTIRNQGFLVTATGAELKAAAGEGTAASVKVSVVAHDVAGNSVLAEYTHDYQVVGAADIPVLTVNKPIAGDNIINKTESTQIIRLTGVAENAQDGQVTATVNGKEFYGRVQPDKTYWVDISGADLVADKNKTISLTVVREVFGGESTTASITATYDVDLEAPIPVIEMRPITADNTINYKESREAKITVSGSLQNVRESDDVKIVIGNNTYKGKVANNGFAIDVPGSVLAAHSSMEVTVTGSDEAANLSPTTIIHEYKVDTVGAVATILVNEITSDNTINLRESQEAAILVTGSTTGARENDKVELVIGTHTVTGSVLANGQFSIEVAGSHFLNNNQVQAALTATDEAGNESTAQYTRPYQVDDVLDKPKITIDNLTGDNIINLKDSTETITITGHASPARVGDTVVLQLGNLAPVNGKILDADGKFSLQVAGADLAKYTQFTVTVNNSDAAENQNTGSHTHSYQVILDMTQPTVSLNMIAGDGVLNRDESMDTLQLTGKAENTTNGKVVLSVGSQTYSATVGADGTFTFNNVSGSQLASHAGEGNTGTVSVVLTATDPVSGNTATAESTQTYRVITEMKQPEIQLGTVSEDNIVSGAEAAAGKMVTLKGTVSNAKDGDKVFVYTGSSYTKHETAVKGNAYEIQIAGSELKENTQYQVEVIATDGLGNSVSSSVTGSYTVDVETSAPNITIDKQLFKRTQLDGTVTFTGTVSHDSDVDEKNVNIVVTLNGKNYPATLSGNKWTVSVQGKDLGAKWGENEVKVTATVMDSVGNQAIGTETGSYTAELAELQFDNITPDNIIVANEATEPNIRVTGKVVGDYQPNDEVSISLHSRTYTAAVNSNGTFSVDLPTDNLLVNGNTLKVFSSRTLDAYFITQSGGAEHKVNTEFTYYVKIATNIGMEVDPISEDNVLDKSDLANTMTAITGRLTSISDPEHDLKQVLRIRAIVNGNEYSTYTDGQTGAFVLQVNTIDVFEHPVENPNYGQMFRVEIEDKQDSFGNRILSSFNNVRYKTNLNGSNSWISARSADFLDSEDELANAVNHEDEDHHGVSDVSGSLHNAAEAYRAATISSHSASDDDSSTDTHYLNTPVDKSPYAPAPAEQGGDYVYKVAANSNPYAYAGTSESHDYEVVDNTTNNTVNETAASESEWTVAETHDLTENALAEKANAITEDENVDYAAVEAAAPNLMNSEIAASTTSSNAYAPSGLVNSEEWEHTAYQII</sequence>
<evidence type="ECO:0008006" key="3">
    <source>
        <dbReference type="Google" id="ProtNLM"/>
    </source>
</evidence>
<dbReference type="NCBIfam" id="NF033510">
    <property type="entry name" value="Ca_tandemer"/>
    <property type="match status" value="32"/>
</dbReference>
<evidence type="ECO:0000313" key="2">
    <source>
        <dbReference type="Proteomes" id="UP000254209"/>
    </source>
</evidence>
<organism evidence="1 2">
    <name type="scientific">Alysiella crassa</name>
    <dbReference type="NCBI Taxonomy" id="153491"/>
    <lineage>
        <taxon>Bacteria</taxon>
        <taxon>Pseudomonadati</taxon>
        <taxon>Pseudomonadota</taxon>
        <taxon>Betaproteobacteria</taxon>
        <taxon>Neisseriales</taxon>
        <taxon>Neisseriaceae</taxon>
        <taxon>Alysiella</taxon>
    </lineage>
</organism>
<dbReference type="STRING" id="1120980.GCA_000745955_00084"/>
<keyword evidence="2" id="KW-1185">Reference proteome</keyword>
<dbReference type="InterPro" id="IPR049826">
    <property type="entry name" value="Ig-like_ice"/>
</dbReference>
<reference evidence="1 2" key="1">
    <citation type="submission" date="2018-06" db="EMBL/GenBank/DDBJ databases">
        <authorList>
            <consortium name="Pathogen Informatics"/>
            <person name="Doyle S."/>
        </authorList>
    </citation>
    <scope>NUCLEOTIDE SEQUENCE [LARGE SCALE GENOMIC DNA]</scope>
    <source>
        <strain evidence="1 2">NCTC10283</strain>
    </source>
</reference>
<evidence type="ECO:0000313" key="1">
    <source>
        <dbReference type="EMBL" id="SSY80273.1"/>
    </source>
</evidence>
<accession>A0A376BTZ7</accession>
<dbReference type="NCBIfam" id="NF012196">
    <property type="entry name" value="Ig_like_ice"/>
    <property type="match status" value="19"/>
</dbReference>
<dbReference type="Proteomes" id="UP000254209">
    <property type="component" value="Unassembled WGS sequence"/>
</dbReference>
<dbReference type="RefSeq" id="WP_034296340.1">
    <property type="nucleotide sequence ID" value="NZ_CP091519.2"/>
</dbReference>
<dbReference type="InterPro" id="IPR018247">
    <property type="entry name" value="EF_Hand_1_Ca_BS"/>
</dbReference>
<name>A0A376BTZ7_9NEIS</name>
<dbReference type="Gene3D" id="2.60.40.10">
    <property type="entry name" value="Immunoglobulins"/>
    <property type="match status" value="34"/>
</dbReference>